<keyword evidence="4" id="KW-0433">Leucine-rich repeat</keyword>
<dbReference type="SUPFAM" id="SSF52047">
    <property type="entry name" value="RNI-like"/>
    <property type="match status" value="1"/>
</dbReference>
<keyword evidence="8 11" id="KW-1133">Transmembrane helix</keyword>
<evidence type="ECO:0000313" key="14">
    <source>
        <dbReference type="EMBL" id="KAJ8534545.1"/>
    </source>
</evidence>
<dbReference type="InterPro" id="IPR001611">
    <property type="entry name" value="Leu-rich_rpt"/>
</dbReference>
<keyword evidence="15" id="KW-1185">Reference proteome</keyword>
<evidence type="ECO:0000256" key="7">
    <source>
        <dbReference type="ARBA" id="ARBA00022737"/>
    </source>
</evidence>
<reference evidence="15" key="1">
    <citation type="journal article" date="2023" name="Proc. Natl. Acad. Sci. U.S.A.">
        <title>Genomic and structural basis for evolution of tropane alkaloid biosynthesis.</title>
        <authorList>
            <person name="Wanga Y.-J."/>
            <person name="Taina T."/>
            <person name="Yua J.-Y."/>
            <person name="Lia J."/>
            <person name="Xua B."/>
            <person name="Chenc J."/>
            <person name="D'Auriad J.C."/>
            <person name="Huanga J.-P."/>
            <person name="Huanga S.-X."/>
        </authorList>
    </citation>
    <scope>NUCLEOTIDE SEQUENCE [LARGE SCALE GENOMIC DNA]</scope>
    <source>
        <strain evidence="15">cv. KIB-2019</strain>
    </source>
</reference>
<protein>
    <recommendedName>
        <fullName evidence="13">Leucine-rich repeat-containing N-terminal plant-type domain-containing protein</fullName>
    </recommendedName>
</protein>
<dbReference type="FunFam" id="3.80.10.10:FF:000095">
    <property type="entry name" value="LRR receptor-like serine/threonine-protein kinase GSO1"/>
    <property type="match status" value="1"/>
</dbReference>
<evidence type="ECO:0000256" key="11">
    <source>
        <dbReference type="SAM" id="Phobius"/>
    </source>
</evidence>
<evidence type="ECO:0000256" key="9">
    <source>
        <dbReference type="ARBA" id="ARBA00023136"/>
    </source>
</evidence>
<dbReference type="EMBL" id="JAJAGQ010000019">
    <property type="protein sequence ID" value="KAJ8534545.1"/>
    <property type="molecule type" value="Genomic_DNA"/>
</dbReference>
<evidence type="ECO:0000256" key="8">
    <source>
        <dbReference type="ARBA" id="ARBA00022989"/>
    </source>
</evidence>
<evidence type="ECO:0000313" key="15">
    <source>
        <dbReference type="Proteomes" id="UP001152561"/>
    </source>
</evidence>
<keyword evidence="10" id="KW-0325">Glycoprotein</keyword>
<comment type="subcellular location">
    <subcellularLocation>
        <location evidence="1">Cell membrane</location>
        <topology evidence="1">Single-pass type I membrane protein</topology>
    </subcellularLocation>
</comment>
<dbReference type="Proteomes" id="UP001152561">
    <property type="component" value="Unassembled WGS sequence"/>
</dbReference>
<feature type="domain" description="Leucine-rich repeat-containing N-terminal plant-type" evidence="13">
    <location>
        <begin position="24"/>
        <end position="75"/>
    </location>
</feature>
<dbReference type="GO" id="GO:0050832">
    <property type="term" value="P:defense response to fungus"/>
    <property type="evidence" value="ECO:0007669"/>
    <property type="project" value="UniProtKB-ARBA"/>
</dbReference>
<sequence length="742" mass="81594">MAKTCLLLVSLGLLSFFRAAFCCPNDQKQALLKFKSAFLENTAVNSSSSDGFFSYGLEDWNSTSDCCSWDRVICDSRPNSRAVIALYLDSLQSPEPVVVSSSVLAPLFGIKSLMMLILSSNHIQGQIAGEGIANLGNLVHLDLMQNNFTGSIPPQVSHLRHLQYLDFSGNLLTGVLKPEVGYLQKLRILKLDDNFIGIASVGFKGKSVFTAYSDNDWPLVNLSTLALSKNKLTSVIPSSIQNMTKLETLKLDNNMLTGEIPSWLFNMKALKNLFLGKNGLKWNNNAKIVPRCMLSGLSLQSCGLLGPIPEWISSQRSLDYLDLSNNKLEGIFPQWLAEMELGTVILSDNNLTGSLPPSLFHSRSLSLLDLSRNRFSGELPENMGNATAIMILILAENSFSGKIPSSITNIYRLLLLDLSKNRLSGTIPVFDPTSFLAYVDLSLNDFSGEVPLTFSQETRILALRGNNFTGSLARNLTNFYMLEHLDLHDNRITGELPNFISELSTLRSLNLRNNSLQGPVPSSISNLSNLQILDLSHNNFTGSIPAEVGNLVGMIETPSTFSSISFIFTFSIEYTDLIVNWKRSVQGKLRGLKMLNISYNGLKGKIPVTLGNLESLESIDLSHNTFSGPIPQSFTKLQQLTTLDVSNNHLKGKIPVGGQMDTMDDPTYYANNSGLCGFQIQLNCPDNKPPQAVEPVNESSESWFVWEAMWIGFPFGFIVSASVIFLTGFCTSRCLNSSIASS</sequence>
<feature type="signal peptide" evidence="12">
    <location>
        <begin position="1"/>
        <end position="22"/>
    </location>
</feature>
<dbReference type="PANTHER" id="PTHR48065:SF23">
    <property type="entry name" value="LEUCINE-RICH REPEAT-CONTAINING N-TERMINAL PLANT-TYPE DOMAIN-CONTAINING PROTEIN"/>
    <property type="match status" value="1"/>
</dbReference>
<organism evidence="14 15">
    <name type="scientific">Anisodus acutangulus</name>
    <dbReference type="NCBI Taxonomy" id="402998"/>
    <lineage>
        <taxon>Eukaryota</taxon>
        <taxon>Viridiplantae</taxon>
        <taxon>Streptophyta</taxon>
        <taxon>Embryophyta</taxon>
        <taxon>Tracheophyta</taxon>
        <taxon>Spermatophyta</taxon>
        <taxon>Magnoliopsida</taxon>
        <taxon>eudicotyledons</taxon>
        <taxon>Gunneridae</taxon>
        <taxon>Pentapetalae</taxon>
        <taxon>asterids</taxon>
        <taxon>lamiids</taxon>
        <taxon>Solanales</taxon>
        <taxon>Solanaceae</taxon>
        <taxon>Solanoideae</taxon>
        <taxon>Hyoscyameae</taxon>
        <taxon>Anisodus</taxon>
    </lineage>
</organism>
<feature type="chain" id="PRO_5040372433" description="Leucine-rich repeat-containing N-terminal plant-type domain-containing protein" evidence="12">
    <location>
        <begin position="23"/>
        <end position="742"/>
    </location>
</feature>
<dbReference type="SUPFAM" id="SSF52058">
    <property type="entry name" value="L domain-like"/>
    <property type="match status" value="1"/>
</dbReference>
<dbReference type="PANTHER" id="PTHR48065">
    <property type="entry name" value="OS10G0469600 PROTEIN"/>
    <property type="match status" value="1"/>
</dbReference>
<dbReference type="PROSITE" id="PS51450">
    <property type="entry name" value="LRR"/>
    <property type="match status" value="2"/>
</dbReference>
<keyword evidence="9 11" id="KW-0472">Membrane</keyword>
<dbReference type="AlphaFoldDB" id="A0A9Q1R0P2"/>
<evidence type="ECO:0000256" key="5">
    <source>
        <dbReference type="ARBA" id="ARBA00022692"/>
    </source>
</evidence>
<keyword evidence="3" id="KW-0597">Phosphoprotein</keyword>
<dbReference type="InterPro" id="IPR003591">
    <property type="entry name" value="Leu-rich_rpt_typical-subtyp"/>
</dbReference>
<dbReference type="InterPro" id="IPR013210">
    <property type="entry name" value="LRR_N_plant-typ"/>
</dbReference>
<comment type="caution">
    <text evidence="14">The sequence shown here is derived from an EMBL/GenBank/DDBJ whole genome shotgun (WGS) entry which is preliminary data.</text>
</comment>
<keyword evidence="5 11" id="KW-0812">Transmembrane</keyword>
<dbReference type="FunFam" id="3.80.10.10:FF:000041">
    <property type="entry name" value="LRR receptor-like serine/threonine-protein kinase ERECTA"/>
    <property type="match status" value="1"/>
</dbReference>
<evidence type="ECO:0000259" key="13">
    <source>
        <dbReference type="Pfam" id="PF08263"/>
    </source>
</evidence>
<evidence type="ECO:0000256" key="1">
    <source>
        <dbReference type="ARBA" id="ARBA00004251"/>
    </source>
</evidence>
<proteinExistence type="predicted"/>
<keyword evidence="6 12" id="KW-0732">Signal</keyword>
<name>A0A9Q1R0P2_9SOLA</name>
<keyword evidence="2" id="KW-1003">Cell membrane</keyword>
<dbReference type="Pfam" id="PF00560">
    <property type="entry name" value="LRR_1"/>
    <property type="match status" value="4"/>
</dbReference>
<dbReference type="FunFam" id="3.80.10.10:FF:000356">
    <property type="entry name" value="LRR receptor-like serine/threonine-protein kinase"/>
    <property type="match status" value="1"/>
</dbReference>
<dbReference type="GO" id="GO:0005886">
    <property type="term" value="C:plasma membrane"/>
    <property type="evidence" value="ECO:0007669"/>
    <property type="project" value="UniProtKB-SubCell"/>
</dbReference>
<evidence type="ECO:0000256" key="12">
    <source>
        <dbReference type="SAM" id="SignalP"/>
    </source>
</evidence>
<keyword evidence="7" id="KW-0677">Repeat</keyword>
<evidence type="ECO:0000256" key="3">
    <source>
        <dbReference type="ARBA" id="ARBA00022553"/>
    </source>
</evidence>
<dbReference type="Pfam" id="PF08263">
    <property type="entry name" value="LRRNT_2"/>
    <property type="match status" value="1"/>
</dbReference>
<dbReference type="SMART" id="SM00369">
    <property type="entry name" value="LRR_TYP"/>
    <property type="match status" value="10"/>
</dbReference>
<dbReference type="FunFam" id="3.80.10.10:FF:000722">
    <property type="entry name" value="Leucine-rich repeat receptor-like protein kinase"/>
    <property type="match status" value="1"/>
</dbReference>
<dbReference type="InterPro" id="IPR032675">
    <property type="entry name" value="LRR_dom_sf"/>
</dbReference>
<gene>
    <name evidence="14" type="ORF">K7X08_016273</name>
</gene>
<evidence type="ECO:0000256" key="4">
    <source>
        <dbReference type="ARBA" id="ARBA00022614"/>
    </source>
</evidence>
<feature type="transmembrane region" description="Helical" evidence="11">
    <location>
        <begin position="703"/>
        <end position="729"/>
    </location>
</feature>
<evidence type="ECO:0000256" key="2">
    <source>
        <dbReference type="ARBA" id="ARBA00022475"/>
    </source>
</evidence>
<dbReference type="PRINTS" id="PR00019">
    <property type="entry name" value="LEURICHRPT"/>
</dbReference>
<accession>A0A9Q1R0P2</accession>
<evidence type="ECO:0000256" key="10">
    <source>
        <dbReference type="ARBA" id="ARBA00023180"/>
    </source>
</evidence>
<dbReference type="OrthoDB" id="637646at2759"/>
<dbReference type="Pfam" id="PF13855">
    <property type="entry name" value="LRR_8"/>
    <property type="match status" value="3"/>
</dbReference>
<dbReference type="Gene3D" id="3.80.10.10">
    <property type="entry name" value="Ribonuclease Inhibitor"/>
    <property type="match status" value="3"/>
</dbReference>
<evidence type="ECO:0000256" key="6">
    <source>
        <dbReference type="ARBA" id="ARBA00022729"/>
    </source>
</evidence>